<evidence type="ECO:0000313" key="2">
    <source>
        <dbReference type="EMBL" id="KAJ4385261.1"/>
    </source>
</evidence>
<dbReference type="EMBL" id="JAPEVB010000008">
    <property type="protein sequence ID" value="KAJ4385261.1"/>
    <property type="molecule type" value="Genomic_DNA"/>
</dbReference>
<gene>
    <name evidence="2" type="ORF">N0V93_010322</name>
</gene>
<keyword evidence="3" id="KW-1185">Reference proteome</keyword>
<feature type="region of interest" description="Disordered" evidence="1">
    <location>
        <begin position="1"/>
        <end position="106"/>
    </location>
</feature>
<dbReference type="OrthoDB" id="10486541at2759"/>
<proteinExistence type="predicted"/>
<evidence type="ECO:0000256" key="1">
    <source>
        <dbReference type="SAM" id="MobiDB-lite"/>
    </source>
</evidence>
<accession>A0A9W9CSM6</accession>
<dbReference type="AlphaFoldDB" id="A0A9W9CSM6"/>
<protein>
    <submittedName>
        <fullName evidence="2">Uncharacterized protein</fullName>
    </submittedName>
</protein>
<comment type="caution">
    <text evidence="2">The sequence shown here is derived from an EMBL/GenBank/DDBJ whole genome shotgun (WGS) entry which is preliminary data.</text>
</comment>
<feature type="compositionally biased region" description="Polar residues" evidence="1">
    <location>
        <begin position="131"/>
        <end position="158"/>
    </location>
</feature>
<dbReference type="Proteomes" id="UP001140453">
    <property type="component" value="Unassembled WGS sequence"/>
</dbReference>
<sequence>MTPPPSLQQLQQQEANELQKKNHNQSQPPKSMKASTLSPFKNIQATPKRRTLAERAGEFPVTPTRSSQATLPHNSPNLVSLNGKARAVGSRAEGSGFAMSNSPTKVAPKFKTLVERAGEFHTIPASPVPAPQTTRSSYSPSLTKQDTTSNASSASSKVAGSPMPPRKTLVERAGEYPSDPVRPETKNKIKGESLVALYAKRRAEQQKLVTKPGREPNGDTKSLQQ</sequence>
<feature type="region of interest" description="Disordered" evidence="1">
    <location>
        <begin position="120"/>
        <end position="225"/>
    </location>
</feature>
<reference evidence="2" key="1">
    <citation type="submission" date="2022-10" db="EMBL/GenBank/DDBJ databases">
        <title>Tapping the CABI collections for fungal endophytes: first genome assemblies for Collariella, Neodidymelliopsis, Ascochyta clinopodiicola, Didymella pomorum, Didymosphaeria variabile, Neocosmospora piperis and Neocucurbitaria cava.</title>
        <authorList>
            <person name="Hill R."/>
        </authorList>
    </citation>
    <scope>NUCLEOTIDE SEQUENCE</scope>
    <source>
        <strain evidence="2">IMI 355082</strain>
    </source>
</reference>
<name>A0A9W9CSM6_9PEZI</name>
<organism evidence="2 3">
    <name type="scientific">Gnomoniopsis smithogilvyi</name>
    <dbReference type="NCBI Taxonomy" id="1191159"/>
    <lineage>
        <taxon>Eukaryota</taxon>
        <taxon>Fungi</taxon>
        <taxon>Dikarya</taxon>
        <taxon>Ascomycota</taxon>
        <taxon>Pezizomycotina</taxon>
        <taxon>Sordariomycetes</taxon>
        <taxon>Sordariomycetidae</taxon>
        <taxon>Diaporthales</taxon>
        <taxon>Gnomoniaceae</taxon>
        <taxon>Gnomoniopsis</taxon>
    </lineage>
</organism>
<feature type="compositionally biased region" description="Polar residues" evidence="1">
    <location>
        <begin position="24"/>
        <end position="45"/>
    </location>
</feature>
<feature type="compositionally biased region" description="Polar residues" evidence="1">
    <location>
        <begin position="63"/>
        <end position="80"/>
    </location>
</feature>
<evidence type="ECO:0000313" key="3">
    <source>
        <dbReference type="Proteomes" id="UP001140453"/>
    </source>
</evidence>
<feature type="compositionally biased region" description="Basic and acidic residues" evidence="1">
    <location>
        <begin position="181"/>
        <end position="191"/>
    </location>
</feature>